<dbReference type="NCBIfam" id="TIGR03903">
    <property type="entry name" value="TOMM_kin_cyc"/>
    <property type="match status" value="1"/>
</dbReference>
<dbReference type="InterPro" id="IPR027417">
    <property type="entry name" value="P-loop_NTPase"/>
</dbReference>
<reference evidence="7" key="1">
    <citation type="submission" date="2018-06" db="EMBL/GenBank/DDBJ databases">
        <authorList>
            <person name="Zhirakovskaya E."/>
        </authorList>
    </citation>
    <scope>NUCLEOTIDE SEQUENCE</scope>
</reference>
<proteinExistence type="predicted"/>
<dbReference type="InterPro" id="IPR019734">
    <property type="entry name" value="TPR_rpt"/>
</dbReference>
<evidence type="ECO:0000256" key="3">
    <source>
        <dbReference type="ARBA" id="ARBA00022741"/>
    </source>
</evidence>
<dbReference type="Gene3D" id="3.40.50.300">
    <property type="entry name" value="P-loop containing nucleotide triphosphate hydrolases"/>
    <property type="match status" value="1"/>
</dbReference>
<dbReference type="InterPro" id="IPR000719">
    <property type="entry name" value="Prot_kinase_dom"/>
</dbReference>
<protein>
    <submittedName>
        <fullName evidence="7">Adenylate cyclase / Guanylate cyclase</fullName>
        <ecNumber evidence="7">4.6.1.1</ecNumber>
        <ecNumber evidence="7">4.6.1.2</ecNumber>
    </submittedName>
</protein>
<dbReference type="Gene3D" id="3.30.70.1230">
    <property type="entry name" value="Nucleotide cyclase"/>
    <property type="match status" value="1"/>
</dbReference>
<evidence type="ECO:0000313" key="7">
    <source>
        <dbReference type="EMBL" id="VAW57783.1"/>
    </source>
</evidence>
<keyword evidence="5" id="KW-0067">ATP-binding</keyword>
<dbReference type="Pfam" id="PF00069">
    <property type="entry name" value="Pkinase"/>
    <property type="match status" value="1"/>
</dbReference>
<dbReference type="PROSITE" id="PS00108">
    <property type="entry name" value="PROTEIN_KINASE_ST"/>
    <property type="match status" value="1"/>
</dbReference>
<dbReference type="SUPFAM" id="SSF52540">
    <property type="entry name" value="P-loop containing nucleoside triphosphate hydrolases"/>
    <property type="match status" value="1"/>
</dbReference>
<name>A0A3B0WZT6_9ZZZZ</name>
<accession>A0A3B0WZT6</accession>
<evidence type="ECO:0000256" key="5">
    <source>
        <dbReference type="ARBA" id="ARBA00022840"/>
    </source>
</evidence>
<gene>
    <name evidence="7" type="ORF">MNBD_GAMMA07-1503</name>
</gene>
<dbReference type="GO" id="GO:0010506">
    <property type="term" value="P:regulation of autophagy"/>
    <property type="evidence" value="ECO:0007669"/>
    <property type="project" value="InterPro"/>
</dbReference>
<dbReference type="InterPro" id="IPR008271">
    <property type="entry name" value="Ser/Thr_kinase_AS"/>
</dbReference>
<dbReference type="GO" id="GO:0000407">
    <property type="term" value="C:phagophore assembly site"/>
    <property type="evidence" value="ECO:0007669"/>
    <property type="project" value="TreeGrafter"/>
</dbReference>
<sequence>MNCSSPELLKNFHSDTYQLLEKIGEGGFGEVYKAIQSTTNQTVAIKFLMLNAVFDEDKKKRYIDRFERETLLVSRLQHPNIVRLLDKGRNDSDLLYAVFEYVDGLTLKELLSESGGLSAIETAEIMSQVLDALSHAHEQGVIHRDLKPANIMLSQVGTKTHAKILDFGIGSLTKEARQFEFKTITLTQETLGTPSYSAPEQLRGEPPTLKTDLYVWGLVFLECLTGKPAIYGSSLASIFHKQLSPSNVPLPAAVAGHPVAGLLRRVLNKKTNERLGDARDIYRELGQINFSTLVGSLQSQPTLHYEKRSLSITDNTFDLNKTAINNNALIYTGLTEKKQITVLAVSIAIKSVVDGIKDIEISDTLHRDQINQCIDIAVRFGAFHAGTLAGTMLFYFGYPLVSDNDSRLCARTTLEISSTINQKNALLKQSQGYEIVVKMGMHTGMVMAYADATPEGDTINIAMDLAYDALPRQVLCSDSSKKLLDGFIEFKAEKIKILGAQQQPIAIHRLTGEYAVEAFGFLRDKYKNNDFIGREMEMLDLLNLINGDNNAAAHVYGEAGIGKSRLIYELKSRAKAFQYIVAQCLPEHRYNALYPILNIVKQKYSLDTLPPDAVITCLKNALSIKESKNESIALSLLCSWLHLPLQDDFKVVALAPEIQKQKIFEILLSLILKKDNDDDKKGSSLFVFEDMHWADPTSIEFIVYLFNHALFLNQKTVFISTSRQELPKSIAESNIKSIYIKGLSIDKTNQFIVNFFDKQKVSQEVIDLVVSRTDGIPLFIEELVNMLHHKKLVHHLNGFVDFVTTDKLNEVPETLLDSLQQKLDALINSKETVQLAATVGREFKYSLLIAASDKSEEKIQTDLNELITNELVYLKRNMDGDSYIFKHALVRDAAYNSISYQFKKESHSRVANAIMNVSQKLIQYDPLELAGHLASAEKYVLATHYGLQSIKYKVTGFSYKEALNTREVVNAWVDLIADENEMISKKLSLYEAILPAVFAVESLSSSNAISWSEEVESYINCATNNKDFCFSKVNAKVDWVKLANLHYSSQREKAKKLCKILLNKYNSKKFNEFHMIILSILGQIYLFEGEFDKSISSFETSLSIYENNEFTKLSFDYGYDFYPITLSFISLSYLHVGQLDQALSALEKAMCFSEKSGNLNSISIVSNFKALFYSMLKCDDAVNEVANYYYDNYFNSKEPVFYTVYMDIMHGVSKGKINRSKKLLLDLFNSGQSFATGWYFHLIAKKMLDENRVDDAIEIIQISLNEITKTNENALLPIIRQTLGMCYFKKDGYLSSRVRDNFVIAIELSNKQKAYYIEYECRNFFLKIDESEEVIHNKNRLKELMVFLNQASENLSSMLVI</sequence>
<dbReference type="SUPFAM" id="SSF48452">
    <property type="entry name" value="TPR-like"/>
    <property type="match status" value="1"/>
</dbReference>
<keyword evidence="2" id="KW-0808">Transferase</keyword>
<dbReference type="PROSITE" id="PS50005">
    <property type="entry name" value="TPR"/>
    <property type="match status" value="1"/>
</dbReference>
<dbReference type="InterPro" id="IPR029787">
    <property type="entry name" value="Nucleotide_cyclase"/>
</dbReference>
<dbReference type="GO" id="GO:0005524">
    <property type="term" value="F:ATP binding"/>
    <property type="evidence" value="ECO:0007669"/>
    <property type="project" value="UniProtKB-KW"/>
</dbReference>
<dbReference type="GO" id="GO:0004383">
    <property type="term" value="F:guanylate cyclase activity"/>
    <property type="evidence" value="ECO:0007669"/>
    <property type="project" value="UniProtKB-EC"/>
</dbReference>
<dbReference type="SUPFAM" id="SSF55073">
    <property type="entry name" value="Nucleotide cyclase"/>
    <property type="match status" value="1"/>
</dbReference>
<dbReference type="InterPro" id="IPR045269">
    <property type="entry name" value="Atg1-like"/>
</dbReference>
<dbReference type="InterPro" id="IPR011990">
    <property type="entry name" value="TPR-like_helical_dom_sf"/>
</dbReference>
<dbReference type="PROSITE" id="PS00107">
    <property type="entry name" value="PROTEIN_KINASE_ATP"/>
    <property type="match status" value="1"/>
</dbReference>
<organism evidence="7">
    <name type="scientific">hydrothermal vent metagenome</name>
    <dbReference type="NCBI Taxonomy" id="652676"/>
    <lineage>
        <taxon>unclassified sequences</taxon>
        <taxon>metagenomes</taxon>
        <taxon>ecological metagenomes</taxon>
    </lineage>
</organism>
<evidence type="ECO:0000256" key="1">
    <source>
        <dbReference type="ARBA" id="ARBA00004167"/>
    </source>
</evidence>
<dbReference type="InterPro" id="IPR023889">
    <property type="entry name" value="TOMM_kin_cyc"/>
</dbReference>
<evidence type="ECO:0000259" key="6">
    <source>
        <dbReference type="PROSITE" id="PS50011"/>
    </source>
</evidence>
<dbReference type="Pfam" id="PF13191">
    <property type="entry name" value="AAA_16"/>
    <property type="match status" value="1"/>
</dbReference>
<feature type="domain" description="Protein kinase" evidence="6">
    <location>
        <begin position="17"/>
        <end position="290"/>
    </location>
</feature>
<dbReference type="EMBL" id="UOFF01000456">
    <property type="protein sequence ID" value="VAW57783.1"/>
    <property type="molecule type" value="Genomic_DNA"/>
</dbReference>
<dbReference type="GO" id="GO:0005829">
    <property type="term" value="C:cytosol"/>
    <property type="evidence" value="ECO:0007669"/>
    <property type="project" value="TreeGrafter"/>
</dbReference>
<dbReference type="SUPFAM" id="SSF56112">
    <property type="entry name" value="Protein kinase-like (PK-like)"/>
    <property type="match status" value="1"/>
</dbReference>
<dbReference type="Gene3D" id="1.25.40.10">
    <property type="entry name" value="Tetratricopeptide repeat domain"/>
    <property type="match status" value="1"/>
</dbReference>
<evidence type="ECO:0000256" key="4">
    <source>
        <dbReference type="ARBA" id="ARBA00022777"/>
    </source>
</evidence>
<dbReference type="CDD" id="cd14014">
    <property type="entry name" value="STKc_PknB_like"/>
    <property type="match status" value="1"/>
</dbReference>
<dbReference type="EC" id="4.6.1.1" evidence="7"/>
<keyword evidence="7" id="KW-0456">Lyase</keyword>
<dbReference type="SMART" id="SM00220">
    <property type="entry name" value="S_TKc"/>
    <property type="match status" value="1"/>
</dbReference>
<keyword evidence="4" id="KW-0418">Kinase</keyword>
<dbReference type="InterPro" id="IPR017441">
    <property type="entry name" value="Protein_kinase_ATP_BS"/>
</dbReference>
<dbReference type="InterPro" id="IPR041664">
    <property type="entry name" value="AAA_16"/>
</dbReference>
<dbReference type="EC" id="4.6.1.2" evidence="7"/>
<dbReference type="PANTHER" id="PTHR24348:SF22">
    <property type="entry name" value="NON-SPECIFIC SERINE_THREONINE PROTEIN KINASE"/>
    <property type="match status" value="1"/>
</dbReference>
<keyword evidence="3" id="KW-0547">Nucleotide-binding</keyword>
<dbReference type="GO" id="GO:0004016">
    <property type="term" value="F:adenylate cyclase activity"/>
    <property type="evidence" value="ECO:0007669"/>
    <property type="project" value="UniProtKB-EC"/>
</dbReference>
<dbReference type="PROSITE" id="PS50011">
    <property type="entry name" value="PROTEIN_KINASE_DOM"/>
    <property type="match status" value="1"/>
</dbReference>
<dbReference type="PANTHER" id="PTHR24348">
    <property type="entry name" value="SERINE/THREONINE-PROTEIN KINASE UNC-51-RELATED"/>
    <property type="match status" value="1"/>
</dbReference>
<dbReference type="Gene3D" id="1.10.510.10">
    <property type="entry name" value="Transferase(Phosphotransferase) domain 1"/>
    <property type="match status" value="1"/>
</dbReference>
<dbReference type="GO" id="GO:0005776">
    <property type="term" value="C:autophagosome"/>
    <property type="evidence" value="ECO:0007669"/>
    <property type="project" value="TreeGrafter"/>
</dbReference>
<dbReference type="GO" id="GO:0004674">
    <property type="term" value="F:protein serine/threonine kinase activity"/>
    <property type="evidence" value="ECO:0007669"/>
    <property type="project" value="InterPro"/>
</dbReference>
<comment type="subcellular location">
    <subcellularLocation>
        <location evidence="1">Membrane</location>
        <topology evidence="1">Single-pass membrane protein</topology>
    </subcellularLocation>
</comment>
<evidence type="ECO:0000256" key="2">
    <source>
        <dbReference type="ARBA" id="ARBA00022679"/>
    </source>
</evidence>
<dbReference type="GO" id="GO:0016020">
    <property type="term" value="C:membrane"/>
    <property type="evidence" value="ECO:0007669"/>
    <property type="project" value="UniProtKB-SubCell"/>
</dbReference>
<dbReference type="InterPro" id="IPR011009">
    <property type="entry name" value="Kinase-like_dom_sf"/>
</dbReference>
<dbReference type="GO" id="GO:0000045">
    <property type="term" value="P:autophagosome assembly"/>
    <property type="evidence" value="ECO:0007669"/>
    <property type="project" value="TreeGrafter"/>
</dbReference>
<dbReference type="SMART" id="SM00028">
    <property type="entry name" value="TPR"/>
    <property type="match status" value="2"/>
</dbReference>